<reference evidence="1" key="1">
    <citation type="submission" date="2023-03" db="EMBL/GenBank/DDBJ databases">
        <title>Andean soil-derived lignocellulolytic bacterial consortium as a source of novel taxa and putative plastic-active enzymes.</title>
        <authorList>
            <person name="Diaz-Garcia L."/>
            <person name="Chuvochina M."/>
            <person name="Feuerriegel G."/>
            <person name="Bunk B."/>
            <person name="Sproer C."/>
            <person name="Streit W.R."/>
            <person name="Rodriguez L.M."/>
            <person name="Overmann J."/>
            <person name="Jimenez D.J."/>
        </authorList>
    </citation>
    <scope>NUCLEOTIDE SEQUENCE</scope>
    <source>
        <strain evidence="1">MAG 7</strain>
    </source>
</reference>
<accession>A0AAJ6BIS7</accession>
<name>A0AAJ6BIS7_9BACT</name>
<evidence type="ECO:0000313" key="2">
    <source>
        <dbReference type="Proteomes" id="UP001220610"/>
    </source>
</evidence>
<protein>
    <submittedName>
        <fullName evidence="1">Uncharacterized protein</fullName>
    </submittedName>
</protein>
<gene>
    <name evidence="1" type="ORF">P0Y53_08790</name>
</gene>
<dbReference type="EMBL" id="CP119311">
    <property type="protein sequence ID" value="WEK37597.1"/>
    <property type="molecule type" value="Genomic_DNA"/>
</dbReference>
<dbReference type="AlphaFoldDB" id="A0AAJ6BIS7"/>
<dbReference type="Gene3D" id="1.20.5.340">
    <property type="match status" value="1"/>
</dbReference>
<dbReference type="Proteomes" id="UP001220610">
    <property type="component" value="Chromosome"/>
</dbReference>
<organism evidence="1 2">
    <name type="scientific">Candidatus Pseudobacter hemicellulosilyticus</name>
    <dbReference type="NCBI Taxonomy" id="3121375"/>
    <lineage>
        <taxon>Bacteria</taxon>
        <taxon>Pseudomonadati</taxon>
        <taxon>Bacteroidota</taxon>
        <taxon>Chitinophagia</taxon>
        <taxon>Chitinophagales</taxon>
        <taxon>Chitinophagaceae</taxon>
        <taxon>Pseudobacter</taxon>
    </lineage>
</organism>
<sequence>MEKQLNGLIHDHILQHLEQISAYIETELADKQETIRTQTKRIEELKLIIHQKEGQITTYLNELKDIQEGTEGNRQLINKLLGNISNLQNEIDWYKRTYETRSFLGTIKEKLRKK</sequence>
<evidence type="ECO:0000313" key="1">
    <source>
        <dbReference type="EMBL" id="WEK37597.1"/>
    </source>
</evidence>
<proteinExistence type="predicted"/>